<dbReference type="InterPro" id="IPR058163">
    <property type="entry name" value="LysR-type_TF_proteobact-type"/>
</dbReference>
<evidence type="ECO:0000256" key="1">
    <source>
        <dbReference type="ARBA" id="ARBA00009437"/>
    </source>
</evidence>
<dbReference type="Gene3D" id="1.10.10.10">
    <property type="entry name" value="Winged helix-like DNA-binding domain superfamily/Winged helix DNA-binding domain"/>
    <property type="match status" value="1"/>
</dbReference>
<dbReference type="GO" id="GO:0003677">
    <property type="term" value="F:DNA binding"/>
    <property type="evidence" value="ECO:0007669"/>
    <property type="project" value="UniProtKB-KW"/>
</dbReference>
<dbReference type="InterPro" id="IPR036390">
    <property type="entry name" value="WH_DNA-bd_sf"/>
</dbReference>
<dbReference type="SUPFAM" id="SSF46785">
    <property type="entry name" value="Winged helix' DNA-binding domain"/>
    <property type="match status" value="1"/>
</dbReference>
<keyword evidence="3" id="KW-0238">DNA-binding</keyword>
<dbReference type="PANTHER" id="PTHR30537">
    <property type="entry name" value="HTH-TYPE TRANSCRIPTIONAL REGULATOR"/>
    <property type="match status" value="1"/>
</dbReference>
<sequence>MNSAIYGQLMVFQAIANEGSVSAAARKLGVTTPSASKALKLLEAHIGLPLFNRTTRRVELTEAGSLLLQRTGNAVQSLQYAVESVQDLGDTPIGKVRITVPRFAFQTVLQPFYAEFCQRYPHIQLEISVYDGTIDLLNEGFDLGIRFGNTIEEDMVASRLLAPFQEGLFVSADYAARYGIPQTPDELHRHRLIGYRFITARRILPLILNDNGNEVTVEMPSSLMCNDIEVMNNAVRKGLGIGRIFTPIYQWQTDKHDLIPVLQDYWRTYPAVYLYFPKNSQKAKRIRVLIDFLREKFV</sequence>
<name>A0A1W1UG67_9PAST</name>
<comment type="similarity">
    <text evidence="1">Belongs to the LysR transcriptional regulatory family.</text>
</comment>
<dbReference type="InterPro" id="IPR036388">
    <property type="entry name" value="WH-like_DNA-bd_sf"/>
</dbReference>
<accession>A0A1W1UG67</accession>
<evidence type="ECO:0000313" key="7">
    <source>
        <dbReference type="Proteomes" id="UP000192408"/>
    </source>
</evidence>
<evidence type="ECO:0000256" key="2">
    <source>
        <dbReference type="ARBA" id="ARBA00023015"/>
    </source>
</evidence>
<keyword evidence="2" id="KW-0805">Transcription regulation</keyword>
<organism evidence="6 7">
    <name type="scientific">Pasteurella testudinis DSM 23072</name>
    <dbReference type="NCBI Taxonomy" id="1122938"/>
    <lineage>
        <taxon>Bacteria</taxon>
        <taxon>Pseudomonadati</taxon>
        <taxon>Pseudomonadota</taxon>
        <taxon>Gammaproteobacteria</taxon>
        <taxon>Pasteurellales</taxon>
        <taxon>Pasteurellaceae</taxon>
        <taxon>Pasteurella</taxon>
    </lineage>
</organism>
<dbReference type="GO" id="GO:0003700">
    <property type="term" value="F:DNA-binding transcription factor activity"/>
    <property type="evidence" value="ECO:0007669"/>
    <property type="project" value="InterPro"/>
</dbReference>
<protein>
    <submittedName>
        <fullName evidence="6">Transcriptional regulator, LysR family</fullName>
    </submittedName>
</protein>
<dbReference type="Gene3D" id="3.40.190.290">
    <property type="match status" value="1"/>
</dbReference>
<proteinExistence type="inferred from homology"/>
<evidence type="ECO:0000313" key="6">
    <source>
        <dbReference type="EMBL" id="SMB80060.1"/>
    </source>
</evidence>
<feature type="domain" description="HTH lysR-type" evidence="5">
    <location>
        <begin position="1"/>
        <end position="61"/>
    </location>
</feature>
<dbReference type="RefSeq" id="WP_084255860.1">
    <property type="nucleotide sequence ID" value="NZ_FWWV01000002.1"/>
</dbReference>
<dbReference type="SUPFAM" id="SSF53850">
    <property type="entry name" value="Periplasmic binding protein-like II"/>
    <property type="match status" value="1"/>
</dbReference>
<dbReference type="InterPro" id="IPR000847">
    <property type="entry name" value="LysR_HTH_N"/>
</dbReference>
<dbReference type="STRING" id="1122938.SAMN05660772_00530"/>
<dbReference type="Proteomes" id="UP000192408">
    <property type="component" value="Unassembled WGS sequence"/>
</dbReference>
<reference evidence="7" key="1">
    <citation type="submission" date="2017-04" db="EMBL/GenBank/DDBJ databases">
        <authorList>
            <person name="Varghese N."/>
            <person name="Submissions S."/>
        </authorList>
    </citation>
    <scope>NUCLEOTIDE SEQUENCE [LARGE SCALE GENOMIC DNA]</scope>
    <source>
        <strain evidence="7">DSM 23072</strain>
    </source>
</reference>
<dbReference type="Pfam" id="PF03466">
    <property type="entry name" value="LysR_substrate"/>
    <property type="match status" value="1"/>
</dbReference>
<dbReference type="AlphaFoldDB" id="A0A1W1UG67"/>
<dbReference type="Pfam" id="PF00126">
    <property type="entry name" value="HTH_1"/>
    <property type="match status" value="1"/>
</dbReference>
<dbReference type="PROSITE" id="PS50931">
    <property type="entry name" value="HTH_LYSR"/>
    <property type="match status" value="1"/>
</dbReference>
<keyword evidence="4" id="KW-0804">Transcription</keyword>
<dbReference type="EMBL" id="FWWV01000002">
    <property type="protein sequence ID" value="SMB80060.1"/>
    <property type="molecule type" value="Genomic_DNA"/>
</dbReference>
<evidence type="ECO:0000256" key="3">
    <source>
        <dbReference type="ARBA" id="ARBA00023125"/>
    </source>
</evidence>
<dbReference type="FunFam" id="1.10.10.10:FF:000001">
    <property type="entry name" value="LysR family transcriptional regulator"/>
    <property type="match status" value="1"/>
</dbReference>
<evidence type="ECO:0000259" key="5">
    <source>
        <dbReference type="PROSITE" id="PS50931"/>
    </source>
</evidence>
<evidence type="ECO:0000256" key="4">
    <source>
        <dbReference type="ARBA" id="ARBA00023163"/>
    </source>
</evidence>
<dbReference type="InterPro" id="IPR005119">
    <property type="entry name" value="LysR_subst-bd"/>
</dbReference>
<gene>
    <name evidence="6" type="ORF">SAMN05660772_00530</name>
</gene>
<keyword evidence="7" id="KW-1185">Reference proteome</keyword>
<dbReference type="PANTHER" id="PTHR30537:SF5">
    <property type="entry name" value="HTH-TYPE TRANSCRIPTIONAL ACTIVATOR TTDR-RELATED"/>
    <property type="match status" value="1"/>
</dbReference>